<dbReference type="Proteomes" id="UP000324897">
    <property type="component" value="Unassembled WGS sequence"/>
</dbReference>
<accession>A0A5J9UEH3</accession>
<dbReference type="Gramene" id="TVU21737">
    <property type="protein sequence ID" value="TVU21737"/>
    <property type="gene ID" value="EJB05_31394"/>
</dbReference>
<evidence type="ECO:0000256" key="1">
    <source>
        <dbReference type="SAM" id="MobiDB-lite"/>
    </source>
</evidence>
<evidence type="ECO:0000313" key="3">
    <source>
        <dbReference type="Proteomes" id="UP000324897"/>
    </source>
</evidence>
<name>A0A5J9UEH3_9POAL</name>
<reference evidence="2 3" key="1">
    <citation type="journal article" date="2019" name="Sci. Rep.">
        <title>A high-quality genome of Eragrostis curvula grass provides insights into Poaceae evolution and supports new strategies to enhance forage quality.</title>
        <authorList>
            <person name="Carballo J."/>
            <person name="Santos B.A.C.M."/>
            <person name="Zappacosta D."/>
            <person name="Garbus I."/>
            <person name="Selva J.P."/>
            <person name="Gallo C.A."/>
            <person name="Diaz A."/>
            <person name="Albertini E."/>
            <person name="Caccamo M."/>
            <person name="Echenique V."/>
        </authorList>
    </citation>
    <scope>NUCLEOTIDE SEQUENCE [LARGE SCALE GENOMIC DNA]</scope>
    <source>
        <strain evidence="3">cv. Victoria</strain>
        <tissue evidence="2">Leaf</tissue>
    </source>
</reference>
<protein>
    <submittedName>
        <fullName evidence="2">Uncharacterized protein</fullName>
    </submittedName>
</protein>
<keyword evidence="3" id="KW-1185">Reference proteome</keyword>
<gene>
    <name evidence="2" type="ORF">EJB05_31394</name>
</gene>
<proteinExistence type="predicted"/>
<feature type="compositionally biased region" description="Gly residues" evidence="1">
    <location>
        <begin position="57"/>
        <end position="66"/>
    </location>
</feature>
<sequence length="259" mass="27293">MEARRLMDLARAVPETLLLVGTTEKVFASIKAARELLGGHTWSYDDADDPDSPPSGSAGGGGGRGDSGVSPNTAGGGGSLAGLGCNPGPDFWADLLATALAPDGPLPEAYCEITRLVSLHGEAGRVLVLCAALLGIQPGDAHNLGGGEPDGGAARVDLRPDDEAQAPWRRWKDLREAVVRHAHDALLALSAAASAVAAAEDFMRWRYAGSPRRNEWSSAVRELVGDARRSLGEARDSVKLMRDAVVCEYFETWTILNRA</sequence>
<feature type="region of interest" description="Disordered" evidence="1">
    <location>
        <begin position="43"/>
        <end position="75"/>
    </location>
</feature>
<dbReference type="EMBL" id="RWGY01000026">
    <property type="protein sequence ID" value="TVU21737.1"/>
    <property type="molecule type" value="Genomic_DNA"/>
</dbReference>
<feature type="non-terminal residue" evidence="2">
    <location>
        <position position="1"/>
    </location>
</feature>
<evidence type="ECO:0000313" key="2">
    <source>
        <dbReference type="EMBL" id="TVU21737.1"/>
    </source>
</evidence>
<dbReference type="OrthoDB" id="615416at2759"/>
<organism evidence="2 3">
    <name type="scientific">Eragrostis curvula</name>
    <name type="common">weeping love grass</name>
    <dbReference type="NCBI Taxonomy" id="38414"/>
    <lineage>
        <taxon>Eukaryota</taxon>
        <taxon>Viridiplantae</taxon>
        <taxon>Streptophyta</taxon>
        <taxon>Embryophyta</taxon>
        <taxon>Tracheophyta</taxon>
        <taxon>Spermatophyta</taxon>
        <taxon>Magnoliopsida</taxon>
        <taxon>Liliopsida</taxon>
        <taxon>Poales</taxon>
        <taxon>Poaceae</taxon>
        <taxon>PACMAD clade</taxon>
        <taxon>Chloridoideae</taxon>
        <taxon>Eragrostideae</taxon>
        <taxon>Eragrostidinae</taxon>
        <taxon>Eragrostis</taxon>
    </lineage>
</organism>
<dbReference type="AlphaFoldDB" id="A0A5J9UEH3"/>
<comment type="caution">
    <text evidence="2">The sequence shown here is derived from an EMBL/GenBank/DDBJ whole genome shotgun (WGS) entry which is preliminary data.</text>
</comment>